<evidence type="ECO:0000256" key="3">
    <source>
        <dbReference type="ARBA" id="ARBA00022475"/>
    </source>
</evidence>
<dbReference type="RefSeq" id="WP_236023136.1">
    <property type="nucleotide sequence ID" value="NZ_BNJJ01000024.1"/>
</dbReference>
<dbReference type="PANTHER" id="PTHR43045:SF1">
    <property type="entry name" value="SHIKIMATE TRANSPORTER"/>
    <property type="match status" value="1"/>
</dbReference>
<dbReference type="PANTHER" id="PTHR43045">
    <property type="entry name" value="SHIKIMATE TRANSPORTER"/>
    <property type="match status" value="1"/>
</dbReference>
<feature type="transmembrane region" description="Helical" evidence="7">
    <location>
        <begin position="282"/>
        <end position="300"/>
    </location>
</feature>
<name>A0ABQ3VRH8_9CHLR</name>
<comment type="subcellular location">
    <subcellularLocation>
        <location evidence="1">Cell membrane</location>
        <topology evidence="1">Multi-pass membrane protein</topology>
    </subcellularLocation>
</comment>
<dbReference type="Pfam" id="PF00083">
    <property type="entry name" value="Sugar_tr"/>
    <property type="match status" value="1"/>
</dbReference>
<evidence type="ECO:0000256" key="6">
    <source>
        <dbReference type="ARBA" id="ARBA00023136"/>
    </source>
</evidence>
<comment type="caution">
    <text evidence="9">The sequence shown here is derived from an EMBL/GenBank/DDBJ whole genome shotgun (WGS) entry which is preliminary data.</text>
</comment>
<dbReference type="InterPro" id="IPR020846">
    <property type="entry name" value="MFS_dom"/>
</dbReference>
<keyword evidence="5 7" id="KW-1133">Transmembrane helix</keyword>
<feature type="transmembrane region" description="Helical" evidence="7">
    <location>
        <begin position="377"/>
        <end position="398"/>
    </location>
</feature>
<dbReference type="InterPro" id="IPR005828">
    <property type="entry name" value="MFS_sugar_transport-like"/>
</dbReference>
<feature type="transmembrane region" description="Helical" evidence="7">
    <location>
        <begin position="56"/>
        <end position="80"/>
    </location>
</feature>
<feature type="transmembrane region" description="Helical" evidence="7">
    <location>
        <begin position="258"/>
        <end position="276"/>
    </location>
</feature>
<keyword evidence="10" id="KW-1185">Reference proteome</keyword>
<dbReference type="CDD" id="cd17369">
    <property type="entry name" value="MFS_ShiA_like"/>
    <property type="match status" value="1"/>
</dbReference>
<feature type="transmembrane region" description="Helical" evidence="7">
    <location>
        <begin position="31"/>
        <end position="50"/>
    </location>
</feature>
<feature type="transmembrane region" description="Helical" evidence="7">
    <location>
        <begin position="418"/>
        <end position="442"/>
    </location>
</feature>
<dbReference type="Proteomes" id="UP000635565">
    <property type="component" value="Unassembled WGS sequence"/>
</dbReference>
<reference evidence="9 10" key="1">
    <citation type="journal article" date="2021" name="Int. J. Syst. Evol. Microbiol.">
        <title>Reticulibacter mediterranei gen. nov., sp. nov., within the new family Reticulibacteraceae fam. nov., and Ktedonospora formicarum gen. nov., sp. nov., Ktedonobacter robiniae sp. nov., Dictyobacter formicarum sp. nov. and Dictyobacter arantiisoli sp. nov., belonging to the class Ktedonobacteria.</title>
        <authorList>
            <person name="Yabe S."/>
            <person name="Zheng Y."/>
            <person name="Wang C.M."/>
            <person name="Sakai Y."/>
            <person name="Abe K."/>
            <person name="Yokota A."/>
            <person name="Donadio S."/>
            <person name="Cavaletti L."/>
            <person name="Monciardini P."/>
        </authorList>
    </citation>
    <scope>NUCLEOTIDE SEQUENCE [LARGE SCALE GENOMIC DNA]</scope>
    <source>
        <strain evidence="9 10">SOSP1-9</strain>
    </source>
</reference>
<keyword evidence="3" id="KW-1003">Cell membrane</keyword>
<evidence type="ECO:0000256" key="1">
    <source>
        <dbReference type="ARBA" id="ARBA00004651"/>
    </source>
</evidence>
<evidence type="ECO:0000313" key="9">
    <source>
        <dbReference type="EMBL" id="GHO88425.1"/>
    </source>
</evidence>
<feature type="transmembrane region" description="Helical" evidence="7">
    <location>
        <begin position="157"/>
        <end position="180"/>
    </location>
</feature>
<sequence>MSTNISSVDEPTPQQMRTVIISSTVGTAIEWYDFFLYGTMATLVFPKLFFPASDHIVGTLLSLLTFLVGFIARPFGGAIFGHLGDKIGRKSTLVATLLLMGISTFIIGILPGYATLGVFAALLVTLMRLCQGLGVGGEWGGSVLLAMEYGHKNKRGYWASWPQLGAPLGLALSTIVVDIVQASMGTANFLSWGWRIPFFVSALLIIIGLYIRLRVMETPLFAKVKEQKREADAPLLHAFRHSTPEILLSAGSRFVEQAPFYLFATFVVTYGVDKLLLNKTMILNSIVAAAILEMCTIPLFGALSDRFGRRRWYLIGCVLMVVFAFPYFLLMNSGSTALFVLAVILSLAIFHSWVYGPQAALIAERFSTRSRYSGASLGYQLAAPLAGGLAPIIALLLLNGKTNLSALGLTGVVINIGAGSWQAVSIYMIILAAISFASVLGLKELAHADISSVEEDKVSSDVLILATED</sequence>
<evidence type="ECO:0000256" key="4">
    <source>
        <dbReference type="ARBA" id="ARBA00022692"/>
    </source>
</evidence>
<dbReference type="Gene3D" id="1.20.1250.20">
    <property type="entry name" value="MFS general substrate transporter like domains"/>
    <property type="match status" value="2"/>
</dbReference>
<evidence type="ECO:0000256" key="7">
    <source>
        <dbReference type="SAM" id="Phobius"/>
    </source>
</evidence>
<feature type="transmembrane region" description="Helical" evidence="7">
    <location>
        <begin position="92"/>
        <end position="110"/>
    </location>
</feature>
<protein>
    <submittedName>
        <fullName evidence="9">MFS transporter</fullName>
    </submittedName>
</protein>
<evidence type="ECO:0000259" key="8">
    <source>
        <dbReference type="PROSITE" id="PS50850"/>
    </source>
</evidence>
<dbReference type="SUPFAM" id="SSF103473">
    <property type="entry name" value="MFS general substrate transporter"/>
    <property type="match status" value="1"/>
</dbReference>
<feature type="transmembrane region" description="Helical" evidence="7">
    <location>
        <begin position="116"/>
        <end position="136"/>
    </location>
</feature>
<feature type="domain" description="Major facilitator superfamily (MFS) profile" evidence="8">
    <location>
        <begin position="19"/>
        <end position="447"/>
    </location>
</feature>
<keyword evidence="2" id="KW-0813">Transport</keyword>
<keyword evidence="4 7" id="KW-0812">Transmembrane</keyword>
<evidence type="ECO:0000256" key="5">
    <source>
        <dbReference type="ARBA" id="ARBA00022989"/>
    </source>
</evidence>
<dbReference type="PROSITE" id="PS50850">
    <property type="entry name" value="MFS"/>
    <property type="match status" value="1"/>
</dbReference>
<evidence type="ECO:0000256" key="2">
    <source>
        <dbReference type="ARBA" id="ARBA00022448"/>
    </source>
</evidence>
<proteinExistence type="predicted"/>
<dbReference type="InterPro" id="IPR036259">
    <property type="entry name" value="MFS_trans_sf"/>
</dbReference>
<dbReference type="Pfam" id="PF07690">
    <property type="entry name" value="MFS_1"/>
    <property type="match status" value="1"/>
</dbReference>
<gene>
    <name evidence="9" type="ORF">KSZ_64310</name>
</gene>
<organism evidence="9 10">
    <name type="scientific">Dictyobacter formicarum</name>
    <dbReference type="NCBI Taxonomy" id="2778368"/>
    <lineage>
        <taxon>Bacteria</taxon>
        <taxon>Bacillati</taxon>
        <taxon>Chloroflexota</taxon>
        <taxon>Ktedonobacteria</taxon>
        <taxon>Ktedonobacterales</taxon>
        <taxon>Dictyobacteraceae</taxon>
        <taxon>Dictyobacter</taxon>
    </lineage>
</organism>
<feature type="transmembrane region" description="Helical" evidence="7">
    <location>
        <begin position="192"/>
        <end position="213"/>
    </location>
</feature>
<feature type="transmembrane region" description="Helical" evidence="7">
    <location>
        <begin position="336"/>
        <end position="356"/>
    </location>
</feature>
<keyword evidence="6 7" id="KW-0472">Membrane</keyword>
<dbReference type="InterPro" id="IPR011701">
    <property type="entry name" value="MFS"/>
</dbReference>
<feature type="transmembrane region" description="Helical" evidence="7">
    <location>
        <begin position="312"/>
        <end position="330"/>
    </location>
</feature>
<evidence type="ECO:0000313" key="10">
    <source>
        <dbReference type="Proteomes" id="UP000635565"/>
    </source>
</evidence>
<dbReference type="EMBL" id="BNJJ01000024">
    <property type="protein sequence ID" value="GHO88425.1"/>
    <property type="molecule type" value="Genomic_DNA"/>
</dbReference>
<accession>A0ABQ3VRH8</accession>